<proteinExistence type="predicted"/>
<organism evidence="1">
    <name type="scientific">marine metagenome</name>
    <dbReference type="NCBI Taxonomy" id="408172"/>
    <lineage>
        <taxon>unclassified sequences</taxon>
        <taxon>metagenomes</taxon>
        <taxon>ecological metagenomes</taxon>
    </lineage>
</organism>
<gene>
    <name evidence="1" type="ORF">METZ01_LOCUS19957</name>
</gene>
<dbReference type="EMBL" id="UINC01001003">
    <property type="protein sequence ID" value="SUZ67103.1"/>
    <property type="molecule type" value="Genomic_DNA"/>
</dbReference>
<protein>
    <recommendedName>
        <fullName evidence="2">DUF1844 domain-containing protein</fullName>
    </recommendedName>
</protein>
<reference evidence="1" key="1">
    <citation type="submission" date="2018-05" db="EMBL/GenBank/DDBJ databases">
        <authorList>
            <person name="Lanie J.A."/>
            <person name="Ng W.-L."/>
            <person name="Kazmierczak K.M."/>
            <person name="Andrzejewski T.M."/>
            <person name="Davidsen T.M."/>
            <person name="Wayne K.J."/>
            <person name="Tettelin H."/>
            <person name="Glass J.I."/>
            <person name="Rusch D."/>
            <person name="Podicherti R."/>
            <person name="Tsui H.-C.T."/>
            <person name="Winkler M.E."/>
        </authorList>
    </citation>
    <scope>NUCLEOTIDE SEQUENCE</scope>
</reference>
<dbReference type="Pfam" id="PF08899">
    <property type="entry name" value="DUF1844"/>
    <property type="match status" value="1"/>
</dbReference>
<evidence type="ECO:0000313" key="1">
    <source>
        <dbReference type="EMBL" id="SUZ67103.1"/>
    </source>
</evidence>
<evidence type="ECO:0008006" key="2">
    <source>
        <dbReference type="Google" id="ProtNLM"/>
    </source>
</evidence>
<accession>A0A381PNS8</accession>
<dbReference type="InterPro" id="IPR014995">
    <property type="entry name" value="DUF1844"/>
</dbReference>
<name>A0A381PNS8_9ZZZZ</name>
<sequence>MTDESYTEKQLFDMLISQSVYGVWIALGKMKNPVTDTTEVDLRSASLQIDMLEMINSRMEASLDENEKQYIDKILSELKMNFVEEEKKEEHSNDDTENKK</sequence>
<dbReference type="AlphaFoldDB" id="A0A381PNS8"/>